<comment type="caution">
    <text evidence="2">The sequence shown here is derived from an EMBL/GenBank/DDBJ whole genome shotgun (WGS) entry which is preliminary data.</text>
</comment>
<evidence type="ECO:0000259" key="1">
    <source>
        <dbReference type="Pfam" id="PF01978"/>
    </source>
</evidence>
<dbReference type="Proteomes" id="UP000176915">
    <property type="component" value="Unassembled WGS sequence"/>
</dbReference>
<feature type="domain" description="Transcription regulator TrmB N-terminal" evidence="1">
    <location>
        <begin position="7"/>
        <end position="74"/>
    </location>
</feature>
<dbReference type="AlphaFoldDB" id="A0A1F5SWU7"/>
<dbReference type="PANTHER" id="PTHR34293">
    <property type="entry name" value="HTH-TYPE TRANSCRIPTIONAL REGULATOR TRMBL2"/>
    <property type="match status" value="1"/>
</dbReference>
<sequence>MDLTIFKKLGLSDKETAVYLSLLEHGAVSVRELARAANLNRGTTYDILKKLQAEGLVSFFHKNTRQHFVAEDPEKILKLLSGREEELKKAAGKIKELIPELKSLQEKGGDQPVTKFYEGKSGVKFILDDILCSLKAANRREYYVYSAAGVRQDVYEAYPDFNKKRIKRKIKANTISLSVGGGTYGLDERKWLKTFSAGSAGSRQAGSEKVDMTYILIYADKCAFISRDSRNNPVGVIIENKMIYETQRTLFREMWKLI</sequence>
<reference evidence="2 3" key="1">
    <citation type="journal article" date="2016" name="Nat. Commun.">
        <title>Thousands of microbial genomes shed light on interconnected biogeochemical processes in an aquifer system.</title>
        <authorList>
            <person name="Anantharaman K."/>
            <person name="Brown C.T."/>
            <person name="Hug L.A."/>
            <person name="Sharon I."/>
            <person name="Castelle C.J."/>
            <person name="Probst A.J."/>
            <person name="Thomas B.C."/>
            <person name="Singh A."/>
            <person name="Wilkins M.J."/>
            <person name="Karaoz U."/>
            <person name="Brodie E.L."/>
            <person name="Williams K.H."/>
            <person name="Hubbard S.S."/>
            <person name="Banfield J.F."/>
        </authorList>
    </citation>
    <scope>NUCLEOTIDE SEQUENCE [LARGE SCALE GENOMIC DNA]</scope>
</reference>
<protein>
    <recommendedName>
        <fullName evidence="1">Transcription regulator TrmB N-terminal domain-containing protein</fullName>
    </recommendedName>
</protein>
<dbReference type="Gene3D" id="1.10.10.10">
    <property type="entry name" value="Winged helix-like DNA-binding domain superfamily/Winged helix DNA-binding domain"/>
    <property type="match status" value="1"/>
</dbReference>
<dbReference type="InterPro" id="IPR002831">
    <property type="entry name" value="Tscrpt_reg_TrmB_N"/>
</dbReference>
<dbReference type="Pfam" id="PF01978">
    <property type="entry name" value="TrmB"/>
    <property type="match status" value="1"/>
</dbReference>
<dbReference type="CDD" id="cd00090">
    <property type="entry name" value="HTH_ARSR"/>
    <property type="match status" value="1"/>
</dbReference>
<organism evidence="2 3">
    <name type="scientific">Candidatus Falkowbacteria bacterium RIFCSPLOWO2_12_FULL_45_13</name>
    <dbReference type="NCBI Taxonomy" id="1797991"/>
    <lineage>
        <taxon>Bacteria</taxon>
        <taxon>Candidatus Falkowiibacteriota</taxon>
    </lineage>
</organism>
<dbReference type="PANTHER" id="PTHR34293:SF1">
    <property type="entry name" value="HTH-TYPE TRANSCRIPTIONAL REGULATOR TRMBL2"/>
    <property type="match status" value="1"/>
</dbReference>
<accession>A0A1F5SWU7</accession>
<gene>
    <name evidence="2" type="ORF">A3H09_02640</name>
</gene>
<proteinExistence type="predicted"/>
<dbReference type="InterPro" id="IPR051797">
    <property type="entry name" value="TrmB-like"/>
</dbReference>
<name>A0A1F5SWU7_9BACT</name>
<evidence type="ECO:0000313" key="3">
    <source>
        <dbReference type="Proteomes" id="UP000176915"/>
    </source>
</evidence>
<dbReference type="SUPFAM" id="SSF46785">
    <property type="entry name" value="Winged helix' DNA-binding domain"/>
    <property type="match status" value="1"/>
</dbReference>
<dbReference type="EMBL" id="MFFY01000027">
    <property type="protein sequence ID" value="OGF31180.1"/>
    <property type="molecule type" value="Genomic_DNA"/>
</dbReference>
<evidence type="ECO:0000313" key="2">
    <source>
        <dbReference type="EMBL" id="OGF31180.1"/>
    </source>
</evidence>
<dbReference type="InterPro" id="IPR036390">
    <property type="entry name" value="WH_DNA-bd_sf"/>
</dbReference>
<dbReference type="InterPro" id="IPR011991">
    <property type="entry name" value="ArsR-like_HTH"/>
</dbReference>
<dbReference type="InterPro" id="IPR036388">
    <property type="entry name" value="WH-like_DNA-bd_sf"/>
</dbReference>